<proteinExistence type="predicted"/>
<dbReference type="InterPro" id="IPR036812">
    <property type="entry name" value="NAD(P)_OxRdtase_dom_sf"/>
</dbReference>
<dbReference type="GeneID" id="95499426"/>
<evidence type="ECO:0000313" key="5">
    <source>
        <dbReference type="Proteomes" id="UP001432312"/>
    </source>
</evidence>
<dbReference type="InterPro" id="IPR023210">
    <property type="entry name" value="NADP_OxRdtase_dom"/>
</dbReference>
<feature type="region of interest" description="Disordered" evidence="2">
    <location>
        <begin position="1"/>
        <end position="28"/>
    </location>
</feature>
<keyword evidence="5" id="KW-1185">Reference proteome</keyword>
<evidence type="ECO:0000313" key="4">
    <source>
        <dbReference type="EMBL" id="WUN81525.1"/>
    </source>
</evidence>
<evidence type="ECO:0000256" key="1">
    <source>
        <dbReference type="ARBA" id="ARBA00023002"/>
    </source>
</evidence>
<dbReference type="Pfam" id="PF00248">
    <property type="entry name" value="Aldo_ket_red"/>
    <property type="match status" value="1"/>
</dbReference>
<dbReference type="PANTHER" id="PTHR43625">
    <property type="entry name" value="AFLATOXIN B1 ALDEHYDE REDUCTASE"/>
    <property type="match status" value="1"/>
</dbReference>
<dbReference type="InterPro" id="IPR050791">
    <property type="entry name" value="Aldo-Keto_reductase"/>
</dbReference>
<sequence length="358" mass="37937">MTKNENISTTTTGTTTGTTAATSRRLGTTGPSVFPLGLGCMGMSALYGEADRAESVATIHAYLDAVPEGANALLDTGDFYGMGHNELLIHEALHTAPAAVRDRALTSVKFGALRTVEGGFTGYDGRPEAVRNFLAYSLQRLGRDHIDVYRIARVDPDVPIEETVGAIAEAVQAGHVRHIGLSEVGADTLRRAAAVAPISDLQIEYSLISRGIEEEILPTARELGIGVTAYGVLSRGLISGHFTRDRALAPGDFRGMSPRFQGENLDRNLDLVDALRKVADDKGVSVAQTAIAWVLSRGDDIVPLVGARRRDRLTEALGAMDITLSPADLAAIEEAVPAGAASGDRYPAAQMAHLDSEH</sequence>
<dbReference type="SUPFAM" id="SSF51430">
    <property type="entry name" value="NAD(P)-linked oxidoreductase"/>
    <property type="match status" value="1"/>
</dbReference>
<reference evidence="4" key="1">
    <citation type="submission" date="2022-10" db="EMBL/GenBank/DDBJ databases">
        <title>The complete genomes of actinobacterial strains from the NBC collection.</title>
        <authorList>
            <person name="Joergensen T.S."/>
            <person name="Alvarez Arevalo M."/>
            <person name="Sterndorff E.B."/>
            <person name="Faurdal D."/>
            <person name="Vuksanovic O."/>
            <person name="Mourched A.-S."/>
            <person name="Charusanti P."/>
            <person name="Shaw S."/>
            <person name="Blin K."/>
            <person name="Weber T."/>
        </authorList>
    </citation>
    <scope>NUCLEOTIDE SEQUENCE</scope>
    <source>
        <strain evidence="4">NBC_00303</strain>
    </source>
</reference>
<dbReference type="EMBL" id="CP108036">
    <property type="protein sequence ID" value="WUN81525.1"/>
    <property type="molecule type" value="Genomic_DNA"/>
</dbReference>
<keyword evidence="1" id="KW-0560">Oxidoreductase</keyword>
<dbReference type="PANTHER" id="PTHR43625:SF40">
    <property type="entry name" value="ALDO-KETO REDUCTASE YAKC [NADP(+)]"/>
    <property type="match status" value="1"/>
</dbReference>
<name>A0ABZ1QGI9_9ACTN</name>
<evidence type="ECO:0000259" key="3">
    <source>
        <dbReference type="Pfam" id="PF00248"/>
    </source>
</evidence>
<gene>
    <name evidence="4" type="ORF">OHA91_25300</name>
</gene>
<dbReference type="Proteomes" id="UP001432312">
    <property type="component" value="Chromosome"/>
</dbReference>
<dbReference type="RefSeq" id="WP_031145790.1">
    <property type="nucleotide sequence ID" value="NZ_CP108036.1"/>
</dbReference>
<protein>
    <submittedName>
        <fullName evidence="4">Aldo/keto reductase</fullName>
    </submittedName>
</protein>
<dbReference type="Gene3D" id="3.20.20.100">
    <property type="entry name" value="NADP-dependent oxidoreductase domain"/>
    <property type="match status" value="1"/>
</dbReference>
<feature type="compositionally biased region" description="Low complexity" evidence="2">
    <location>
        <begin position="8"/>
        <end position="28"/>
    </location>
</feature>
<feature type="domain" description="NADP-dependent oxidoreductase" evidence="3">
    <location>
        <begin position="35"/>
        <end position="335"/>
    </location>
</feature>
<accession>A0ABZ1QGI9</accession>
<evidence type="ECO:0000256" key="2">
    <source>
        <dbReference type="SAM" id="MobiDB-lite"/>
    </source>
</evidence>
<organism evidence="4 5">
    <name type="scientific">Streptomyces erythrochromogenes</name>
    <dbReference type="NCBI Taxonomy" id="285574"/>
    <lineage>
        <taxon>Bacteria</taxon>
        <taxon>Bacillati</taxon>
        <taxon>Actinomycetota</taxon>
        <taxon>Actinomycetes</taxon>
        <taxon>Kitasatosporales</taxon>
        <taxon>Streptomycetaceae</taxon>
        <taxon>Streptomyces</taxon>
    </lineage>
</organism>